<keyword evidence="2" id="KW-1133">Transmembrane helix</keyword>
<gene>
    <name evidence="3" type="ORF">SAMN05661093_03853</name>
</gene>
<feature type="transmembrane region" description="Helical" evidence="2">
    <location>
        <begin position="20"/>
        <end position="38"/>
    </location>
</feature>
<dbReference type="Proteomes" id="UP000192674">
    <property type="component" value="Unassembled WGS sequence"/>
</dbReference>
<dbReference type="RefSeq" id="WP_143446401.1">
    <property type="nucleotide sequence ID" value="NZ_FWXV01000002.1"/>
</dbReference>
<evidence type="ECO:0000313" key="4">
    <source>
        <dbReference type="Proteomes" id="UP000192674"/>
    </source>
</evidence>
<name>A0A1W2DTM3_KIBAR</name>
<accession>A0A1W2DTM3</accession>
<feature type="region of interest" description="Disordered" evidence="1">
    <location>
        <begin position="131"/>
        <end position="210"/>
    </location>
</feature>
<organism evidence="3 4">
    <name type="scientific">Kibdelosporangium aridum</name>
    <dbReference type="NCBI Taxonomy" id="2030"/>
    <lineage>
        <taxon>Bacteria</taxon>
        <taxon>Bacillati</taxon>
        <taxon>Actinomycetota</taxon>
        <taxon>Actinomycetes</taxon>
        <taxon>Pseudonocardiales</taxon>
        <taxon>Pseudonocardiaceae</taxon>
        <taxon>Kibdelosporangium</taxon>
    </lineage>
</organism>
<feature type="compositionally biased region" description="Low complexity" evidence="1">
    <location>
        <begin position="159"/>
        <end position="203"/>
    </location>
</feature>
<feature type="transmembrane region" description="Helical" evidence="2">
    <location>
        <begin position="44"/>
        <end position="66"/>
    </location>
</feature>
<keyword evidence="4" id="KW-1185">Reference proteome</keyword>
<proteinExistence type="predicted"/>
<feature type="transmembrane region" description="Helical" evidence="2">
    <location>
        <begin position="98"/>
        <end position="120"/>
    </location>
</feature>
<evidence type="ECO:0000313" key="3">
    <source>
        <dbReference type="EMBL" id="SMD00799.1"/>
    </source>
</evidence>
<evidence type="ECO:0000256" key="1">
    <source>
        <dbReference type="SAM" id="MobiDB-lite"/>
    </source>
</evidence>
<keyword evidence="2" id="KW-0472">Membrane</keyword>
<evidence type="ECO:0000256" key="2">
    <source>
        <dbReference type="SAM" id="Phobius"/>
    </source>
</evidence>
<dbReference type="OrthoDB" id="3694898at2"/>
<reference evidence="3 4" key="1">
    <citation type="submission" date="2017-04" db="EMBL/GenBank/DDBJ databases">
        <authorList>
            <person name="Afonso C.L."/>
            <person name="Miller P.J."/>
            <person name="Scott M.A."/>
            <person name="Spackman E."/>
            <person name="Goraichik I."/>
            <person name="Dimitrov K.M."/>
            <person name="Suarez D.L."/>
            <person name="Swayne D.E."/>
        </authorList>
    </citation>
    <scope>NUCLEOTIDE SEQUENCE [LARGE SCALE GENOMIC DNA]</scope>
    <source>
        <strain evidence="3 4">DSM 43828</strain>
    </source>
</reference>
<keyword evidence="2" id="KW-0812">Transmembrane</keyword>
<dbReference type="EMBL" id="FWXV01000002">
    <property type="protein sequence ID" value="SMD00799.1"/>
    <property type="molecule type" value="Genomic_DNA"/>
</dbReference>
<protein>
    <submittedName>
        <fullName evidence="3">Uncharacterized protein</fullName>
    </submittedName>
</protein>
<sequence>MSEEQEKRFPAMSEEKKTGFHPSQIAVAALSAVTAALLGSTLGVAGTVLGAAIGAIVTTVATELYARSIDRVRSRVVKSPVDSDGSPDKKTRRVRWQLLAGGTLAAFVLGMVVITGIEWVRGEPLSGDAKTTIGGVLQRPDHGQQKSTSPQKVPPPPTVTVTETPSQPPTTTTTTPPPASGSSPSSSSSTSTTTTDPVQTDTPSAPPATR</sequence>
<dbReference type="AlphaFoldDB" id="A0A1W2DTM3"/>